<evidence type="ECO:0000259" key="7">
    <source>
        <dbReference type="PROSITE" id="PS50157"/>
    </source>
</evidence>
<dbReference type="EMBL" id="CAJVCH010139348">
    <property type="protein sequence ID" value="CAG7726740.1"/>
    <property type="molecule type" value="Genomic_DNA"/>
</dbReference>
<feature type="compositionally biased region" description="Basic residues" evidence="6">
    <location>
        <begin position="8"/>
        <end position="18"/>
    </location>
</feature>
<keyword evidence="1" id="KW-0479">Metal-binding</keyword>
<dbReference type="PANTHER" id="PTHR24409">
    <property type="entry name" value="ZINC FINGER PROTEIN 142"/>
    <property type="match status" value="1"/>
</dbReference>
<evidence type="ECO:0000313" key="8">
    <source>
        <dbReference type="EMBL" id="CAG7726740.1"/>
    </source>
</evidence>
<dbReference type="FunFam" id="3.30.160.60:FF:001732">
    <property type="entry name" value="Zgc:162936"/>
    <property type="match status" value="1"/>
</dbReference>
<proteinExistence type="predicted"/>
<feature type="domain" description="C2H2-type" evidence="7">
    <location>
        <begin position="200"/>
        <end position="227"/>
    </location>
</feature>
<evidence type="ECO:0000256" key="5">
    <source>
        <dbReference type="PROSITE-ProRule" id="PRU00042"/>
    </source>
</evidence>
<keyword evidence="9" id="KW-1185">Reference proteome</keyword>
<keyword evidence="2" id="KW-0677">Repeat</keyword>
<dbReference type="PROSITE" id="PS50157">
    <property type="entry name" value="ZINC_FINGER_C2H2_2"/>
    <property type="match status" value="5"/>
</dbReference>
<protein>
    <recommendedName>
        <fullName evidence="7">C2H2-type domain-containing protein</fullName>
    </recommendedName>
</protein>
<dbReference type="Proteomes" id="UP000708208">
    <property type="component" value="Unassembled WGS sequence"/>
</dbReference>
<dbReference type="GO" id="GO:0005694">
    <property type="term" value="C:chromosome"/>
    <property type="evidence" value="ECO:0007669"/>
    <property type="project" value="UniProtKB-ARBA"/>
</dbReference>
<evidence type="ECO:0000256" key="4">
    <source>
        <dbReference type="ARBA" id="ARBA00022833"/>
    </source>
</evidence>
<dbReference type="GO" id="GO:0008270">
    <property type="term" value="F:zinc ion binding"/>
    <property type="evidence" value="ECO:0007669"/>
    <property type="project" value="UniProtKB-KW"/>
</dbReference>
<evidence type="ECO:0000256" key="2">
    <source>
        <dbReference type="ARBA" id="ARBA00022737"/>
    </source>
</evidence>
<dbReference type="GO" id="GO:0043565">
    <property type="term" value="F:sequence-specific DNA binding"/>
    <property type="evidence" value="ECO:0007669"/>
    <property type="project" value="UniProtKB-ARBA"/>
</dbReference>
<dbReference type="InterPro" id="IPR013087">
    <property type="entry name" value="Znf_C2H2_type"/>
</dbReference>
<dbReference type="PROSITE" id="PS00028">
    <property type="entry name" value="ZINC_FINGER_C2H2_1"/>
    <property type="match status" value="2"/>
</dbReference>
<feature type="region of interest" description="Disordered" evidence="6">
    <location>
        <begin position="87"/>
        <end position="115"/>
    </location>
</feature>
<feature type="domain" description="C2H2-type" evidence="7">
    <location>
        <begin position="130"/>
        <end position="157"/>
    </location>
</feature>
<dbReference type="OrthoDB" id="9411774at2759"/>
<dbReference type="GO" id="GO:0045893">
    <property type="term" value="P:positive regulation of DNA-templated transcription"/>
    <property type="evidence" value="ECO:0007669"/>
    <property type="project" value="UniProtKB-ARBA"/>
</dbReference>
<accession>A0A8J2NZV7</accession>
<dbReference type="SMART" id="SM00355">
    <property type="entry name" value="ZnF_C2H2"/>
    <property type="match status" value="5"/>
</dbReference>
<feature type="compositionally biased region" description="Polar residues" evidence="6">
    <location>
        <begin position="98"/>
        <end position="111"/>
    </location>
</feature>
<feature type="domain" description="C2H2-type" evidence="7">
    <location>
        <begin position="247"/>
        <end position="276"/>
    </location>
</feature>
<organism evidence="8 9">
    <name type="scientific">Allacma fusca</name>
    <dbReference type="NCBI Taxonomy" id="39272"/>
    <lineage>
        <taxon>Eukaryota</taxon>
        <taxon>Metazoa</taxon>
        <taxon>Ecdysozoa</taxon>
        <taxon>Arthropoda</taxon>
        <taxon>Hexapoda</taxon>
        <taxon>Collembola</taxon>
        <taxon>Symphypleona</taxon>
        <taxon>Sminthuridae</taxon>
        <taxon>Allacma</taxon>
    </lineage>
</organism>
<feature type="region of interest" description="Disordered" evidence="6">
    <location>
        <begin position="1"/>
        <end position="70"/>
    </location>
</feature>
<name>A0A8J2NZV7_9HEXA</name>
<evidence type="ECO:0000313" key="9">
    <source>
        <dbReference type="Proteomes" id="UP000708208"/>
    </source>
</evidence>
<keyword evidence="4" id="KW-0862">Zinc</keyword>
<feature type="domain" description="C2H2-type" evidence="7">
    <location>
        <begin position="308"/>
        <end position="331"/>
    </location>
</feature>
<feature type="compositionally biased region" description="Polar residues" evidence="6">
    <location>
        <begin position="22"/>
        <end position="37"/>
    </location>
</feature>
<feature type="domain" description="C2H2-type" evidence="7">
    <location>
        <begin position="158"/>
        <end position="185"/>
    </location>
</feature>
<dbReference type="AlphaFoldDB" id="A0A8J2NZV7"/>
<evidence type="ECO:0000256" key="6">
    <source>
        <dbReference type="SAM" id="MobiDB-lite"/>
    </source>
</evidence>
<comment type="caution">
    <text evidence="8">The sequence shown here is derived from an EMBL/GenBank/DDBJ whole genome shotgun (WGS) entry which is preliminary data.</text>
</comment>
<evidence type="ECO:0000256" key="3">
    <source>
        <dbReference type="ARBA" id="ARBA00022771"/>
    </source>
</evidence>
<evidence type="ECO:0000256" key="1">
    <source>
        <dbReference type="ARBA" id="ARBA00022723"/>
    </source>
</evidence>
<reference evidence="8" key="1">
    <citation type="submission" date="2021-06" db="EMBL/GenBank/DDBJ databases">
        <authorList>
            <person name="Hodson N. C."/>
            <person name="Mongue J. A."/>
            <person name="Jaron S. K."/>
        </authorList>
    </citation>
    <scope>NUCLEOTIDE SEQUENCE</scope>
</reference>
<sequence length="331" mass="38173">MGDVQTHIRVHQTLKKLPRGSGSPTNNNNYYYSGTEQNSRDSSPENSSESVQDASDSDQEYDSSSNDTHLEKTEDYYSGSFGMSNIGAVNRPGGMQDTAVNRNPEISQDPSTMEGVPETLVVIQDGNRIFRCSYCPYSNRKRHRVKEHGRIHTGERPFACDQCDYRASWSSNLRQHKLRHSRPDPVDSEHNDTLSLEQKYSCSYCSYRCFTKQNLQRHENSHLKKNLIPLRLKMGPEPLVSLCKRSFACSFCDQRFYTKQNLRIHEQVMKHDTSSTHTVSRMIKPKISQFTTSKIAGTKDLEIRERPFPCSFCAHRSFRKQDLRKHELIHV</sequence>
<keyword evidence="3 5" id="KW-0863">Zinc-finger</keyword>
<gene>
    <name evidence="8" type="ORF">AFUS01_LOCUS15631</name>
</gene>